<sequence>MENRRSQKYWFLSNAKINYEFQFDAIKSYLNQSQSMIRNIESDLEKKYREWESERKTNPDLPEAHFIFEDEVYNHDQFSSILNESTFLTVYSKFESEFFSICELIQHSANLKIGPKDINCKGFIQQAYKYLKIVIGIDLTSLNDKWREINFYGNIRNAIAHKRGRIDLKNPQNENLISFIEKSNGAYIYLTDQTIQIESINFVIQFIDLIIDFLVEVSELIINK</sequence>
<dbReference type="AlphaFoldDB" id="A0A841MV80"/>
<gene>
    <name evidence="1" type="ORF">FHS59_004160</name>
</gene>
<dbReference type="EMBL" id="JACIJO010000004">
    <property type="protein sequence ID" value="MBB6328504.1"/>
    <property type="molecule type" value="Genomic_DNA"/>
</dbReference>
<comment type="caution">
    <text evidence="1">The sequence shown here is derived from an EMBL/GenBank/DDBJ whole genome shotgun (WGS) entry which is preliminary data.</text>
</comment>
<keyword evidence="2" id="KW-1185">Reference proteome</keyword>
<dbReference type="RefSeq" id="WP_184497663.1">
    <property type="nucleotide sequence ID" value="NZ_JACIJO010000004.1"/>
</dbReference>
<reference evidence="1 2" key="1">
    <citation type="submission" date="2020-08" db="EMBL/GenBank/DDBJ databases">
        <title>Genomic Encyclopedia of Type Strains, Phase IV (KMG-IV): sequencing the most valuable type-strain genomes for metagenomic binning, comparative biology and taxonomic classification.</title>
        <authorList>
            <person name="Goeker M."/>
        </authorList>
    </citation>
    <scope>NUCLEOTIDE SEQUENCE [LARGE SCALE GENOMIC DNA]</scope>
    <source>
        <strain evidence="1 2">DSM 102044</strain>
    </source>
</reference>
<accession>A0A841MV80</accession>
<name>A0A841MV80_9BACT</name>
<proteinExistence type="predicted"/>
<dbReference type="Proteomes" id="UP000588604">
    <property type="component" value="Unassembled WGS sequence"/>
</dbReference>
<evidence type="ECO:0008006" key="3">
    <source>
        <dbReference type="Google" id="ProtNLM"/>
    </source>
</evidence>
<protein>
    <recommendedName>
        <fullName evidence="3">RiboL-PSP-HEPN domain-containing protein</fullName>
    </recommendedName>
</protein>
<evidence type="ECO:0000313" key="1">
    <source>
        <dbReference type="EMBL" id="MBB6328504.1"/>
    </source>
</evidence>
<organism evidence="1 2">
    <name type="scientific">Algoriphagus iocasae</name>
    <dbReference type="NCBI Taxonomy" id="1836499"/>
    <lineage>
        <taxon>Bacteria</taxon>
        <taxon>Pseudomonadati</taxon>
        <taxon>Bacteroidota</taxon>
        <taxon>Cytophagia</taxon>
        <taxon>Cytophagales</taxon>
        <taxon>Cyclobacteriaceae</taxon>
        <taxon>Algoriphagus</taxon>
    </lineage>
</organism>
<evidence type="ECO:0000313" key="2">
    <source>
        <dbReference type="Proteomes" id="UP000588604"/>
    </source>
</evidence>